<proteinExistence type="predicted"/>
<sequence length="260" mass="28445">MLWEWITSALTACPPAARRLGHHREPAAIRARARRQRAAWAPHLANSRRLVMDMAERFGRGGTLLVLGSGPLLDLPLRALLPRFGRIVLADIAHDPGVRWQAWRHPKLALDLVDLTGLTADIVAGRPLIPHCDAYVGHAAPDLVLSLNVLSQLPLTARDRAATQAGSEVADALAASVVRAHLDHLARLAAPCLMLVDVERRWIRSDGGLPKREDPLFGQTLPGQRLATWPWTVAPPGEIRRDIAFETTVAAHLMLPPEQG</sequence>
<keyword evidence="2" id="KW-1185">Reference proteome</keyword>
<comment type="caution">
    <text evidence="1">The sequence shown here is derived from an EMBL/GenBank/DDBJ whole genome shotgun (WGS) entry which is preliminary data.</text>
</comment>
<dbReference type="Proteomes" id="UP000539175">
    <property type="component" value="Unassembled WGS sequence"/>
</dbReference>
<gene>
    <name evidence="1" type="ORF">FHS74_004445</name>
</gene>
<evidence type="ECO:0000313" key="2">
    <source>
        <dbReference type="Proteomes" id="UP000539175"/>
    </source>
</evidence>
<name>A0A7X0B447_9PROT</name>
<accession>A0A7X0B447</accession>
<protein>
    <recommendedName>
        <fullName evidence="3">Class I SAM-dependent methyltransferase</fullName>
    </recommendedName>
</protein>
<evidence type="ECO:0000313" key="1">
    <source>
        <dbReference type="EMBL" id="MBB6253869.1"/>
    </source>
</evidence>
<reference evidence="1 2" key="1">
    <citation type="submission" date="2020-08" db="EMBL/GenBank/DDBJ databases">
        <title>Genomic Encyclopedia of Type Strains, Phase IV (KMG-IV): sequencing the most valuable type-strain genomes for metagenomic binning, comparative biology and taxonomic classification.</title>
        <authorList>
            <person name="Goeker M."/>
        </authorList>
    </citation>
    <scope>NUCLEOTIDE SEQUENCE [LARGE SCALE GENOMIC DNA]</scope>
    <source>
        <strain evidence="1 2">DSM 22198</strain>
    </source>
</reference>
<dbReference type="RefSeq" id="WP_184805326.1">
    <property type="nucleotide sequence ID" value="NZ_JACIIZ010000014.1"/>
</dbReference>
<evidence type="ECO:0008006" key="3">
    <source>
        <dbReference type="Google" id="ProtNLM"/>
    </source>
</evidence>
<dbReference type="AlphaFoldDB" id="A0A7X0B447"/>
<dbReference type="EMBL" id="JACIIZ010000014">
    <property type="protein sequence ID" value="MBB6253869.1"/>
    <property type="molecule type" value="Genomic_DNA"/>
</dbReference>
<organism evidence="1 2">
    <name type="scientific">Nitrospirillum iridis</name>
    <dbReference type="NCBI Taxonomy" id="765888"/>
    <lineage>
        <taxon>Bacteria</taxon>
        <taxon>Pseudomonadati</taxon>
        <taxon>Pseudomonadota</taxon>
        <taxon>Alphaproteobacteria</taxon>
        <taxon>Rhodospirillales</taxon>
        <taxon>Azospirillaceae</taxon>
        <taxon>Nitrospirillum</taxon>
    </lineage>
</organism>